<accession>A0A0R2NZG5</accession>
<sequence length="173" mass="18756">MARALGIPVFLYLVLVREEMGLAILTLVVAGATDYFDGKLARAWNQESRLGELMDPAVDRLYIISVLIAMFATQVVPLWVLALIAGRDILLGLLLIVMKSKAIPPFKVTYLGKAATFNLLYALPLLLLTDSTSGSISDAAYIFGWGFAGWGIGLYLLTGLSYARSGIKSLQRG</sequence>
<dbReference type="PROSITE" id="PS00379">
    <property type="entry name" value="CDP_ALCOHOL_P_TRANSF"/>
    <property type="match status" value="1"/>
</dbReference>
<dbReference type="PANTHER" id="PTHR14269:SF62">
    <property type="entry name" value="CDP-DIACYLGLYCEROL--GLYCEROL-3-PHOSPHATE 3-PHOSPHATIDYLTRANSFERASE 1, CHLOROPLASTIC"/>
    <property type="match status" value="1"/>
</dbReference>
<evidence type="ECO:0000256" key="10">
    <source>
        <dbReference type="ARBA" id="ARBA00023264"/>
    </source>
</evidence>
<dbReference type="InterPro" id="IPR000462">
    <property type="entry name" value="CDP-OH_P_trans"/>
</dbReference>
<evidence type="ECO:0000256" key="7">
    <source>
        <dbReference type="ARBA" id="ARBA00023098"/>
    </source>
</evidence>
<keyword evidence="10" id="KW-1208">Phospholipid metabolism</keyword>
<keyword evidence="3" id="KW-0444">Lipid biosynthesis</keyword>
<keyword evidence="5 12" id="KW-0812">Transmembrane</keyword>
<dbReference type="PIRSF" id="PIRSF000847">
    <property type="entry name" value="Phos_ph_gly_syn"/>
    <property type="match status" value="1"/>
</dbReference>
<dbReference type="GO" id="GO:0008444">
    <property type="term" value="F:CDP-diacylglycerol-glycerol-3-phosphate 3-phosphatidyltransferase activity"/>
    <property type="evidence" value="ECO:0007669"/>
    <property type="project" value="InterPro"/>
</dbReference>
<evidence type="ECO:0000256" key="8">
    <source>
        <dbReference type="ARBA" id="ARBA00023136"/>
    </source>
</evidence>
<protein>
    <submittedName>
        <fullName evidence="13">CDP-diacylglycerol--glycerol-3-phosphate 3-phosphatidyltransferase</fullName>
    </submittedName>
</protein>
<evidence type="ECO:0000256" key="5">
    <source>
        <dbReference type="ARBA" id="ARBA00022692"/>
    </source>
</evidence>
<keyword evidence="4 11" id="KW-0808">Transferase</keyword>
<evidence type="ECO:0000256" key="1">
    <source>
        <dbReference type="ARBA" id="ARBA00004141"/>
    </source>
</evidence>
<dbReference type="EMBL" id="LIAS01000007">
    <property type="protein sequence ID" value="KRO31286.1"/>
    <property type="molecule type" value="Genomic_DNA"/>
</dbReference>
<dbReference type="Gene3D" id="1.20.120.1760">
    <property type="match status" value="1"/>
</dbReference>
<keyword evidence="6 12" id="KW-1133">Transmembrane helix</keyword>
<dbReference type="InterPro" id="IPR050324">
    <property type="entry name" value="CDP-alcohol_PTase-I"/>
</dbReference>
<dbReference type="InterPro" id="IPR004570">
    <property type="entry name" value="Phosphatidylglycerol_P_synth"/>
</dbReference>
<keyword evidence="8 12" id="KW-0472">Membrane</keyword>
<name>A0A0R2NZG5_9ACTN</name>
<comment type="similarity">
    <text evidence="2 11">Belongs to the CDP-alcohol phosphatidyltransferase class-I family.</text>
</comment>
<organism evidence="13 14">
    <name type="scientific">Actinobacteria bacterium BACL2 MAG-120802-bin41</name>
    <dbReference type="NCBI Taxonomy" id="1655568"/>
    <lineage>
        <taxon>Bacteria</taxon>
        <taxon>Bacillati</taxon>
        <taxon>Actinomycetota</taxon>
        <taxon>Actinomycetes</taxon>
        <taxon>Actinomycetes incertae sedis</taxon>
        <taxon>ac1 cluster</taxon>
    </lineage>
</organism>
<evidence type="ECO:0000256" key="9">
    <source>
        <dbReference type="ARBA" id="ARBA00023209"/>
    </source>
</evidence>
<dbReference type="Pfam" id="PF01066">
    <property type="entry name" value="CDP-OH_P_transf"/>
    <property type="match status" value="1"/>
</dbReference>
<keyword evidence="7" id="KW-0443">Lipid metabolism</keyword>
<comment type="caution">
    <text evidence="13">The sequence shown here is derived from an EMBL/GenBank/DDBJ whole genome shotgun (WGS) entry which is preliminary data.</text>
</comment>
<comment type="subcellular location">
    <subcellularLocation>
        <location evidence="1">Membrane</location>
        <topology evidence="1">Multi-pass membrane protein</topology>
    </subcellularLocation>
</comment>
<evidence type="ECO:0000313" key="14">
    <source>
        <dbReference type="Proteomes" id="UP000053941"/>
    </source>
</evidence>
<dbReference type="UniPathway" id="UPA00085"/>
<dbReference type="GO" id="GO:0016020">
    <property type="term" value="C:membrane"/>
    <property type="evidence" value="ECO:0007669"/>
    <property type="project" value="UniProtKB-SubCell"/>
</dbReference>
<evidence type="ECO:0000256" key="11">
    <source>
        <dbReference type="RuleBase" id="RU003750"/>
    </source>
</evidence>
<dbReference type="GO" id="GO:0046474">
    <property type="term" value="P:glycerophospholipid biosynthetic process"/>
    <property type="evidence" value="ECO:0007669"/>
    <property type="project" value="TreeGrafter"/>
</dbReference>
<gene>
    <name evidence="13" type="ORF">ABR60_03905</name>
</gene>
<evidence type="ECO:0000256" key="6">
    <source>
        <dbReference type="ARBA" id="ARBA00022989"/>
    </source>
</evidence>
<proteinExistence type="inferred from homology"/>
<dbReference type="Proteomes" id="UP000053941">
    <property type="component" value="Unassembled WGS sequence"/>
</dbReference>
<feature type="transmembrane region" description="Helical" evidence="12">
    <location>
        <begin position="140"/>
        <end position="163"/>
    </location>
</feature>
<evidence type="ECO:0000313" key="13">
    <source>
        <dbReference type="EMBL" id="KRO31286.1"/>
    </source>
</evidence>
<reference evidence="13 14" key="1">
    <citation type="submission" date="2015-10" db="EMBL/GenBank/DDBJ databases">
        <title>Metagenome-Assembled Genomes uncover a global brackish microbiome.</title>
        <authorList>
            <person name="Hugerth L.W."/>
            <person name="Larsson J."/>
            <person name="Alneberg J."/>
            <person name="Lindh M.V."/>
            <person name="Legrand C."/>
            <person name="Pinhassi J."/>
            <person name="Andersson A.F."/>
        </authorList>
    </citation>
    <scope>NUCLEOTIDE SEQUENCE [LARGE SCALE GENOMIC DNA]</scope>
    <source>
        <strain evidence="13">BACL2 MAG-120802-bin41</strain>
    </source>
</reference>
<dbReference type="InterPro" id="IPR043130">
    <property type="entry name" value="CDP-OH_PTrfase_TM_dom"/>
</dbReference>
<evidence type="ECO:0000256" key="3">
    <source>
        <dbReference type="ARBA" id="ARBA00022516"/>
    </source>
</evidence>
<keyword evidence="9" id="KW-0594">Phospholipid biosynthesis</keyword>
<dbReference type="InterPro" id="IPR048254">
    <property type="entry name" value="CDP_ALCOHOL_P_TRANSF_CS"/>
</dbReference>
<evidence type="ECO:0000256" key="4">
    <source>
        <dbReference type="ARBA" id="ARBA00022679"/>
    </source>
</evidence>
<evidence type="ECO:0000256" key="2">
    <source>
        <dbReference type="ARBA" id="ARBA00010441"/>
    </source>
</evidence>
<dbReference type="AlphaFoldDB" id="A0A0R2NZG5"/>
<dbReference type="PANTHER" id="PTHR14269">
    <property type="entry name" value="CDP-DIACYLGLYCEROL--GLYCEROL-3-PHOSPHATE 3-PHOSPHATIDYLTRANSFERASE-RELATED"/>
    <property type="match status" value="1"/>
</dbReference>
<feature type="transmembrane region" description="Helical" evidence="12">
    <location>
        <begin position="110"/>
        <end position="128"/>
    </location>
</feature>
<evidence type="ECO:0000256" key="12">
    <source>
        <dbReference type="SAM" id="Phobius"/>
    </source>
</evidence>